<dbReference type="GO" id="GO:1990281">
    <property type="term" value="C:efflux pump complex"/>
    <property type="evidence" value="ECO:0007669"/>
    <property type="project" value="TreeGrafter"/>
</dbReference>
<accession>E1WY58</accession>
<dbReference type="Gene3D" id="2.40.420.20">
    <property type="match status" value="1"/>
</dbReference>
<sequence length="219" mass="24316">MKRILFLLIIGAIYAGSLIWKGEQVKIAKNKDVPTLYRYWQESGTPVYTEKAVERSLSDTIAVTGLRTTGRRVKSLVAPRIASKLSVGAIARITKDNTIYNGKVTFISNQVDELSGLFEIVITFSKNVVTSKSVVVQVEIGHLDRSVVVKREAVSTRGGKPHLYIVKNNQISKKFVSLGGNNDDYYAISSGVKVGDEIVISDQRYLKDQQKVLVVKRVE</sequence>
<dbReference type="PANTHER" id="PTHR30469:SF15">
    <property type="entry name" value="HLYD FAMILY OF SECRETION PROTEINS"/>
    <property type="match status" value="1"/>
</dbReference>
<feature type="domain" description="Multidrug resistance protein MdtA-like C-terminal permuted SH3" evidence="1">
    <location>
        <begin position="151"/>
        <end position="202"/>
    </location>
</feature>
<dbReference type="STRING" id="862908.BMS_2838"/>
<evidence type="ECO:0000259" key="1">
    <source>
        <dbReference type="Pfam" id="PF25967"/>
    </source>
</evidence>
<dbReference type="HOGENOM" id="CLU_1259968_0_0_7"/>
<evidence type="ECO:0000313" key="3">
    <source>
        <dbReference type="Proteomes" id="UP000008963"/>
    </source>
</evidence>
<dbReference type="KEGG" id="bmx:BMS_2838"/>
<gene>
    <name evidence="2" type="ordered locus">BMS_2838</name>
</gene>
<keyword evidence="3" id="KW-1185">Reference proteome</keyword>
<protein>
    <submittedName>
        <fullName evidence="2">Exported protein</fullName>
    </submittedName>
</protein>
<dbReference type="RefSeq" id="WP_014245387.1">
    <property type="nucleotide sequence ID" value="NC_016620.1"/>
</dbReference>
<dbReference type="GO" id="GO:0015562">
    <property type="term" value="F:efflux transmembrane transporter activity"/>
    <property type="evidence" value="ECO:0007669"/>
    <property type="project" value="TreeGrafter"/>
</dbReference>
<reference evidence="3" key="1">
    <citation type="journal article" date="2013" name="ISME J.">
        <title>A small predatory core genome in the divergent marine Bacteriovorax marinus SJ and the terrestrial Bdellovibrio bacteriovorus.</title>
        <authorList>
            <person name="Crossman L.C."/>
            <person name="Chen H."/>
            <person name="Cerdeno-Tarraga A.M."/>
            <person name="Brooks K."/>
            <person name="Quail M.A."/>
            <person name="Pineiro S.A."/>
            <person name="Hobley L."/>
            <person name="Sockett R.E."/>
            <person name="Bentley S.D."/>
            <person name="Parkhill J."/>
            <person name="Williams H.N."/>
            <person name="Stine O.C."/>
        </authorList>
    </citation>
    <scope>NUCLEOTIDE SEQUENCE [LARGE SCALE GENOMIC DNA]</scope>
    <source>
        <strain evidence="3">ATCC BAA-682 / DSM 15412 / SJ</strain>
    </source>
</reference>
<dbReference type="EMBL" id="FQ312005">
    <property type="protein sequence ID" value="CBW27613.1"/>
    <property type="molecule type" value="Genomic_DNA"/>
</dbReference>
<proteinExistence type="predicted"/>
<dbReference type="OrthoDB" id="5291739at2"/>
<dbReference type="InterPro" id="IPR058627">
    <property type="entry name" value="MdtA-like_C"/>
</dbReference>
<dbReference type="Proteomes" id="UP000008963">
    <property type="component" value="Chromosome"/>
</dbReference>
<dbReference type="PATRIC" id="fig|862908.3.peg.2714"/>
<dbReference type="Pfam" id="PF25967">
    <property type="entry name" value="RND-MFP_C"/>
    <property type="match status" value="1"/>
</dbReference>
<dbReference type="PANTHER" id="PTHR30469">
    <property type="entry name" value="MULTIDRUG RESISTANCE PROTEIN MDTA"/>
    <property type="match status" value="1"/>
</dbReference>
<name>E1WY58_HALMS</name>
<dbReference type="AlphaFoldDB" id="E1WY58"/>
<organism evidence="2 3">
    <name type="scientific">Halobacteriovorax marinus (strain ATCC BAA-682 / DSM 15412 / SJ)</name>
    <name type="common">Bacteriovorax marinus</name>
    <dbReference type="NCBI Taxonomy" id="862908"/>
    <lineage>
        <taxon>Bacteria</taxon>
        <taxon>Pseudomonadati</taxon>
        <taxon>Bdellovibrionota</taxon>
        <taxon>Bacteriovoracia</taxon>
        <taxon>Bacteriovoracales</taxon>
        <taxon>Halobacteriovoraceae</taxon>
        <taxon>Halobacteriovorax</taxon>
    </lineage>
</organism>
<evidence type="ECO:0000313" key="2">
    <source>
        <dbReference type="EMBL" id="CBW27613.1"/>
    </source>
</evidence>